<dbReference type="STRING" id="1300222.I532_07570"/>
<sequence>MSTDKETRTSAEVDVYEQARISLVGLIQELCEALDETDAEAYKRKGYEMIGQYYKTPVHTGELTLTCAAVLEDILHKLEMTQQGDQVTMVRGPYSIMKMDDHEKS</sequence>
<proteinExistence type="predicted"/>
<accession>M8E3J1</accession>
<reference evidence="1 2" key="1">
    <citation type="submission" date="2013-03" db="EMBL/GenBank/DDBJ databases">
        <title>Assembly of a new bacterial strain Brevibacillus borstelensis AK1.</title>
        <authorList>
            <person name="Rajan I."/>
            <person name="PoliReddy D."/>
            <person name="Sugumar T."/>
            <person name="Rathinam K."/>
            <person name="Alqarawi S."/>
            <person name="Khalil A.B."/>
            <person name="Sivakumar N."/>
        </authorList>
    </citation>
    <scope>NUCLEOTIDE SEQUENCE [LARGE SCALE GENOMIC DNA]</scope>
    <source>
        <strain evidence="1 2">AK1</strain>
    </source>
</reference>
<dbReference type="OrthoDB" id="2468725at2"/>
<dbReference type="RefSeq" id="WP_003387403.1">
    <property type="nucleotide sequence ID" value="NZ_APBN01000002.1"/>
</dbReference>
<protein>
    <submittedName>
        <fullName evidence="1">Uncharacterized protein</fullName>
    </submittedName>
</protein>
<keyword evidence="2" id="KW-1185">Reference proteome</keyword>
<name>M8E3J1_9BACL</name>
<dbReference type="GeneID" id="89500380"/>
<comment type="caution">
    <text evidence="1">The sequence shown here is derived from an EMBL/GenBank/DDBJ whole genome shotgun (WGS) entry which is preliminary data.</text>
</comment>
<gene>
    <name evidence="1" type="ORF">I532_07570</name>
</gene>
<dbReference type="Proteomes" id="UP000012081">
    <property type="component" value="Unassembled WGS sequence"/>
</dbReference>
<evidence type="ECO:0000313" key="1">
    <source>
        <dbReference type="EMBL" id="EMT53856.1"/>
    </source>
</evidence>
<evidence type="ECO:0000313" key="2">
    <source>
        <dbReference type="Proteomes" id="UP000012081"/>
    </source>
</evidence>
<dbReference type="AlphaFoldDB" id="M8E3J1"/>
<dbReference type="EMBL" id="APBN01000002">
    <property type="protein sequence ID" value="EMT53856.1"/>
    <property type="molecule type" value="Genomic_DNA"/>
</dbReference>
<dbReference type="PATRIC" id="fig|1300222.3.peg.1560"/>
<organism evidence="1 2">
    <name type="scientific">Brevibacillus borstelensis AK1</name>
    <dbReference type="NCBI Taxonomy" id="1300222"/>
    <lineage>
        <taxon>Bacteria</taxon>
        <taxon>Bacillati</taxon>
        <taxon>Bacillota</taxon>
        <taxon>Bacilli</taxon>
        <taxon>Bacillales</taxon>
        <taxon>Paenibacillaceae</taxon>
        <taxon>Brevibacillus</taxon>
    </lineage>
</organism>